<proteinExistence type="predicted"/>
<gene>
    <name evidence="2" type="ORF">POVWA1_039760</name>
</gene>
<dbReference type="InterPro" id="IPR052299">
    <property type="entry name" value="CEP76"/>
</dbReference>
<evidence type="ECO:0000259" key="1">
    <source>
        <dbReference type="Pfam" id="PF24656"/>
    </source>
</evidence>
<protein>
    <submittedName>
        <fullName evidence="2">Centrosomal protein CEP76, putative (CEP76)</fullName>
    </submittedName>
</protein>
<accession>A0A1A8Z608</accession>
<dbReference type="Proteomes" id="UP000078555">
    <property type="component" value="Unassembled WGS sequence"/>
</dbReference>
<feature type="domain" description="CEP76/DRC7 peptidase-like" evidence="1">
    <location>
        <begin position="164"/>
        <end position="208"/>
    </location>
</feature>
<dbReference type="Pfam" id="PF24656">
    <property type="entry name" value="CEPT76_peptidase"/>
    <property type="match status" value="1"/>
</dbReference>
<dbReference type="AlphaFoldDB" id="A0A1A8Z608"/>
<name>A0A1A8Z608_PLAOA</name>
<keyword evidence="3" id="KW-1185">Reference proteome</keyword>
<reference evidence="3" key="1">
    <citation type="submission" date="2016-05" db="EMBL/GenBank/DDBJ databases">
        <authorList>
            <person name="Naeem Raeece"/>
        </authorList>
    </citation>
    <scope>NUCLEOTIDE SEQUENCE [LARGE SCALE GENOMIC DNA]</scope>
</reference>
<dbReference type="PANTHER" id="PTHR46436:SF2">
    <property type="entry name" value="CHROMOSOME UNDETERMINED SCAFFOLD_119, WHOLE GENOME SHOTGUN SEQUENCE"/>
    <property type="match status" value="1"/>
</dbReference>
<evidence type="ECO:0000313" key="2">
    <source>
        <dbReference type="EMBL" id="SBT39298.1"/>
    </source>
</evidence>
<organism evidence="2 3">
    <name type="scientific">Plasmodium ovale wallikeri</name>
    <dbReference type="NCBI Taxonomy" id="864142"/>
    <lineage>
        <taxon>Eukaryota</taxon>
        <taxon>Sar</taxon>
        <taxon>Alveolata</taxon>
        <taxon>Apicomplexa</taxon>
        <taxon>Aconoidasida</taxon>
        <taxon>Haemosporida</taxon>
        <taxon>Plasmodiidae</taxon>
        <taxon>Plasmodium</taxon>
        <taxon>Plasmodium (Plasmodium)</taxon>
    </lineage>
</organism>
<sequence>MTRHENGWICFWEVTNKSIIHLNQRWNNNDFLKNSEITNQHEMINKVNNYNDDKYYSGEYLMNFVRYALDEFQKKEKEIKEEYNMKEENKLYTMDIYGEKNMNDEHVNIEEILQNDEDFFNNMFEVKYEKNETYNCNKALKYLLENFSKYIPISPKMFLIDYENTLAYVPYTSIEIVFNDEQLYGNMQNHHPACILYDLENNYHWRPFLDHSPIPIKNEITISTPLSDKLSYKKKKKKKK</sequence>
<dbReference type="PANTHER" id="PTHR46436">
    <property type="entry name" value="CENTROSOMAL PROTEIN OF 76 KDA"/>
    <property type="match status" value="1"/>
</dbReference>
<dbReference type="InterPro" id="IPR056290">
    <property type="entry name" value="CEPT76/DRC7_peptidase-like_dom"/>
</dbReference>
<dbReference type="EMBL" id="FLRD01000110">
    <property type="protein sequence ID" value="SBT39298.1"/>
    <property type="molecule type" value="Genomic_DNA"/>
</dbReference>
<evidence type="ECO:0000313" key="3">
    <source>
        <dbReference type="Proteomes" id="UP000078555"/>
    </source>
</evidence>